<dbReference type="PROSITE" id="PS00018">
    <property type="entry name" value="EF_HAND_1"/>
    <property type="match status" value="2"/>
</dbReference>
<dbReference type="InterPro" id="IPR002048">
    <property type="entry name" value="EF_hand_dom"/>
</dbReference>
<dbReference type="InterPro" id="IPR050230">
    <property type="entry name" value="CALM/Myosin/TropC-like"/>
</dbReference>
<dbReference type="InterPro" id="IPR018247">
    <property type="entry name" value="EF_Hand_1_Ca_BS"/>
</dbReference>
<feature type="domain" description="EF-hand" evidence="4">
    <location>
        <begin position="8"/>
        <end position="43"/>
    </location>
</feature>
<evidence type="ECO:0000259" key="4">
    <source>
        <dbReference type="PROSITE" id="PS50222"/>
    </source>
</evidence>
<dbReference type="OrthoDB" id="2532734at2759"/>
<feature type="compositionally biased region" description="Basic and acidic residues" evidence="3">
    <location>
        <begin position="238"/>
        <end position="252"/>
    </location>
</feature>
<feature type="compositionally biased region" description="Polar residues" evidence="3">
    <location>
        <begin position="206"/>
        <end position="215"/>
    </location>
</feature>
<keyword evidence="1" id="KW-0677">Repeat</keyword>
<dbReference type="PANTHER" id="PTHR23048">
    <property type="entry name" value="MYOSIN LIGHT CHAIN 1, 3"/>
    <property type="match status" value="1"/>
</dbReference>
<name>A0A9W8J7T1_9AGAR</name>
<evidence type="ECO:0000313" key="5">
    <source>
        <dbReference type="EMBL" id="KAJ2929029.1"/>
    </source>
</evidence>
<evidence type="ECO:0000313" key="6">
    <source>
        <dbReference type="Proteomes" id="UP001140091"/>
    </source>
</evidence>
<dbReference type="PANTHER" id="PTHR23048:SF0">
    <property type="entry name" value="CALMODULIN LIKE 3"/>
    <property type="match status" value="1"/>
</dbReference>
<dbReference type="PROSITE" id="PS50222">
    <property type="entry name" value="EF_HAND_2"/>
    <property type="match status" value="4"/>
</dbReference>
<evidence type="ECO:0000256" key="2">
    <source>
        <dbReference type="ARBA" id="ARBA00022837"/>
    </source>
</evidence>
<dbReference type="CDD" id="cd00051">
    <property type="entry name" value="EFh"/>
    <property type="match status" value="1"/>
</dbReference>
<evidence type="ECO:0000256" key="3">
    <source>
        <dbReference type="SAM" id="MobiDB-lite"/>
    </source>
</evidence>
<keyword evidence="6" id="KW-1185">Reference proteome</keyword>
<dbReference type="Pfam" id="PF13499">
    <property type="entry name" value="EF-hand_7"/>
    <property type="match status" value="2"/>
</dbReference>
<dbReference type="FunFam" id="1.10.238.10:FF:000527">
    <property type="entry name" value="Calmodulin-3"/>
    <property type="match status" value="1"/>
</dbReference>
<dbReference type="SMART" id="SM00054">
    <property type="entry name" value="EFh"/>
    <property type="match status" value="4"/>
</dbReference>
<dbReference type="EMBL" id="JANBPK010000908">
    <property type="protein sequence ID" value="KAJ2929029.1"/>
    <property type="molecule type" value="Genomic_DNA"/>
</dbReference>
<gene>
    <name evidence="5" type="ORF">H1R20_g8068</name>
</gene>
<dbReference type="InterPro" id="IPR011992">
    <property type="entry name" value="EF-hand-dom_pair"/>
</dbReference>
<sequence length="252" mass="27976">MAAKLSQDQIQTFKESFALFDKDGDGTISASELGTAMRSLGHNPTETELRDMINEIDKDRNGTVDFEEFLEMMSRSTASGEEELYQAFQVFDKDGSGSISKVELKEVMKRLGTSFDRSTSFAQCSAAKSVVLLTDVHRILGESLSEKEIQQMIEEADGNGDGEIDFLAMSPSDNVSKKEQEQRFNILPHPAKTNDPADLQRDRHSGLQSGGTPTQAFHARDPYVPSKQIRDNLPPALSREELKAKQAKLNKD</sequence>
<feature type="region of interest" description="Disordered" evidence="3">
    <location>
        <begin position="175"/>
        <end position="252"/>
    </location>
</feature>
<dbReference type="Gene3D" id="1.10.238.10">
    <property type="entry name" value="EF-hand"/>
    <property type="match status" value="3"/>
</dbReference>
<feature type="domain" description="EF-hand" evidence="4">
    <location>
        <begin position="79"/>
        <end position="114"/>
    </location>
</feature>
<protein>
    <recommendedName>
        <fullName evidence="4">EF-hand domain-containing protein</fullName>
    </recommendedName>
</protein>
<dbReference type="SUPFAM" id="SSF47473">
    <property type="entry name" value="EF-hand"/>
    <property type="match status" value="1"/>
</dbReference>
<evidence type="ECO:0000256" key="1">
    <source>
        <dbReference type="ARBA" id="ARBA00022737"/>
    </source>
</evidence>
<dbReference type="GO" id="GO:0016460">
    <property type="term" value="C:myosin II complex"/>
    <property type="evidence" value="ECO:0007669"/>
    <property type="project" value="TreeGrafter"/>
</dbReference>
<feature type="domain" description="EF-hand" evidence="4">
    <location>
        <begin position="44"/>
        <end position="78"/>
    </location>
</feature>
<feature type="non-terminal residue" evidence="5">
    <location>
        <position position="1"/>
    </location>
</feature>
<keyword evidence="2" id="KW-0106">Calcium</keyword>
<dbReference type="GO" id="GO:0005509">
    <property type="term" value="F:calcium ion binding"/>
    <property type="evidence" value="ECO:0007669"/>
    <property type="project" value="InterPro"/>
</dbReference>
<dbReference type="AlphaFoldDB" id="A0A9W8J7T1"/>
<organism evidence="5 6">
    <name type="scientific">Candolleomyces eurysporus</name>
    <dbReference type="NCBI Taxonomy" id="2828524"/>
    <lineage>
        <taxon>Eukaryota</taxon>
        <taxon>Fungi</taxon>
        <taxon>Dikarya</taxon>
        <taxon>Basidiomycota</taxon>
        <taxon>Agaricomycotina</taxon>
        <taxon>Agaricomycetes</taxon>
        <taxon>Agaricomycetidae</taxon>
        <taxon>Agaricales</taxon>
        <taxon>Agaricineae</taxon>
        <taxon>Psathyrellaceae</taxon>
        <taxon>Candolleomyces</taxon>
    </lineage>
</organism>
<proteinExistence type="predicted"/>
<accession>A0A9W8J7T1</accession>
<comment type="caution">
    <text evidence="5">The sequence shown here is derived from an EMBL/GenBank/DDBJ whole genome shotgun (WGS) entry which is preliminary data.</text>
</comment>
<dbReference type="Proteomes" id="UP001140091">
    <property type="component" value="Unassembled WGS sequence"/>
</dbReference>
<reference evidence="5" key="1">
    <citation type="submission" date="2022-06" db="EMBL/GenBank/DDBJ databases">
        <title>Genome Sequence of Candolleomyces eurysporus.</title>
        <authorList>
            <person name="Buettner E."/>
        </authorList>
    </citation>
    <scope>NUCLEOTIDE SEQUENCE</scope>
    <source>
        <strain evidence="5">VTCC 930004</strain>
    </source>
</reference>
<feature type="domain" description="EF-hand" evidence="4">
    <location>
        <begin position="144"/>
        <end position="179"/>
    </location>
</feature>